<dbReference type="PANTHER" id="PTHR47495">
    <property type="entry name" value="ALDEHYDE DEHYDROGENASE"/>
    <property type="match status" value="1"/>
</dbReference>
<dbReference type="InterPro" id="IPR006311">
    <property type="entry name" value="TAT_signal"/>
</dbReference>
<dbReference type="EMBL" id="JASHIF010000021">
    <property type="protein sequence ID" value="MDI9861672.1"/>
    <property type="molecule type" value="Genomic_DNA"/>
</dbReference>
<dbReference type="InterPro" id="IPR046867">
    <property type="entry name" value="AldOxase/xan_DH_MoCoBD2"/>
</dbReference>
<dbReference type="Pfam" id="PF02738">
    <property type="entry name" value="MoCoBD_1"/>
    <property type="match status" value="1"/>
</dbReference>
<organism evidence="2 3">
    <name type="scientific">Flectobacillus roseus</name>
    <dbReference type="NCBI Taxonomy" id="502259"/>
    <lineage>
        <taxon>Bacteria</taxon>
        <taxon>Pseudomonadati</taxon>
        <taxon>Bacteroidota</taxon>
        <taxon>Cytophagia</taxon>
        <taxon>Cytophagales</taxon>
        <taxon>Flectobacillaceae</taxon>
        <taxon>Flectobacillus</taxon>
    </lineage>
</organism>
<dbReference type="PIRSF" id="PIRSF036389">
    <property type="entry name" value="IOR_B"/>
    <property type="match status" value="1"/>
</dbReference>
<dbReference type="InterPro" id="IPR037165">
    <property type="entry name" value="AldOxase/xan_DH_Mopterin-bd_sf"/>
</dbReference>
<feature type="domain" description="Aldehyde oxidase/xanthine dehydrogenase a/b hammerhead" evidence="1">
    <location>
        <begin position="210"/>
        <end position="296"/>
    </location>
</feature>
<gene>
    <name evidence="2" type="ORF">QM524_20800</name>
</gene>
<dbReference type="InterPro" id="IPR052516">
    <property type="entry name" value="N-heterocyclic_Hydroxylase"/>
</dbReference>
<proteinExistence type="predicted"/>
<evidence type="ECO:0000259" key="1">
    <source>
        <dbReference type="SMART" id="SM01008"/>
    </source>
</evidence>
<dbReference type="Gene3D" id="3.30.365.10">
    <property type="entry name" value="Aldehyde oxidase/xanthine dehydrogenase, molybdopterin binding domain"/>
    <property type="match status" value="4"/>
</dbReference>
<dbReference type="Gene3D" id="3.90.1170.50">
    <property type="entry name" value="Aldehyde oxidase/xanthine dehydrogenase, a/b hammerhead"/>
    <property type="match status" value="1"/>
</dbReference>
<name>A0ABT6YE16_9BACT</name>
<reference evidence="2 3" key="1">
    <citation type="submission" date="2023-05" db="EMBL/GenBank/DDBJ databases">
        <title>Novel species of genus Flectobacillus isolated from stream in China.</title>
        <authorList>
            <person name="Lu H."/>
        </authorList>
    </citation>
    <scope>NUCLEOTIDE SEQUENCE [LARGE SCALE GENOMIC DNA]</scope>
    <source>
        <strain evidence="2 3">KCTC 42575</strain>
    </source>
</reference>
<dbReference type="InterPro" id="IPR012368">
    <property type="entry name" value="OxRdtase_Mopterin-bd_su_IorB"/>
</dbReference>
<dbReference type="InterPro" id="IPR000674">
    <property type="entry name" value="Ald_Oxase/Xan_DH_a/b"/>
</dbReference>
<accession>A0ABT6YE16</accession>
<dbReference type="Proteomes" id="UP001236507">
    <property type="component" value="Unassembled WGS sequence"/>
</dbReference>
<dbReference type="PANTHER" id="PTHR47495:SF2">
    <property type="entry name" value="ALDEHYDE DEHYDROGENASE"/>
    <property type="match status" value="1"/>
</dbReference>
<protein>
    <submittedName>
        <fullName evidence="2">Xanthine dehydrogenase family protein molybdopterin-binding subunit</fullName>
    </submittedName>
</protein>
<dbReference type="SUPFAM" id="SSF56003">
    <property type="entry name" value="Molybdenum cofactor-binding domain"/>
    <property type="match status" value="2"/>
</dbReference>
<sequence length="725" mass="79974">MSSKQIQRRDFLRYVGLSGAAIIFGVSHSSAKAQELEVRTSLDVASTPYNFTPYIIIEDTGKITIFNSKPEIGQGTYQSITALIAEELEVSPEQYVVQQTGGESKFGPAQFSGGSFSVRSSYFELRKAGAAAREMLITAASQQWNVPITECYAEKAQVFHQPTGKSLKYGALVETASKLEVPKNPTLKDAKDFKILGKSTKRQDVPLKVTGKALFGIDAEVPNMVYASVERCPVFGGSLKSFDKTATLKIAGVEQVIEVERIFGVYKSTGVAVVAKNYWAALQGRKALKVSWDYQGKETFNSKDYTNSLHQLAQKEGVEDANVGKFDEVYQNTSQKLEAFYETPFVSHSPMEAMNCTANWKENNTLEIWVSTQVPSDIIRDLTGRYGLKEEQITLHSQLSGGGFGRRLAIDFIIEAVNLSKSIQKPVKLIWTREDDTQFGPFRPPTFSAMKGAISENGKLVALQHKVISPTIMSFLDPNHDKTKVDRNMTEGISHQQYEIPNMKNTFVYSDIHVPIFWWRSVTSSTLAFSHECFIDELAHAAGKDPLAFRLAMLTKESDTKRLLLQLKEVSKWEKPLPKGKGRGIAQWEFFAGLGGHVVEVTKLSNKAVKIDKVYVVIDLGTVVNPDTVKAQMEGAVIMGITAAIKNGISFAEGKTEQSNFHDNPVLRINEVPQIEVHILAEGGKTIKGVGEPGLPPVAPALANAIFAATGIRVRKMPFDIDNLS</sequence>
<dbReference type="RefSeq" id="WP_283346038.1">
    <property type="nucleotide sequence ID" value="NZ_JASHIF010000021.1"/>
</dbReference>
<evidence type="ECO:0000313" key="2">
    <source>
        <dbReference type="EMBL" id="MDI9861672.1"/>
    </source>
</evidence>
<dbReference type="InterPro" id="IPR008274">
    <property type="entry name" value="AldOxase/xan_DH_MoCoBD1"/>
</dbReference>
<dbReference type="SMART" id="SM01008">
    <property type="entry name" value="Ald_Xan_dh_C"/>
    <property type="match status" value="1"/>
</dbReference>
<dbReference type="PROSITE" id="PS51318">
    <property type="entry name" value="TAT"/>
    <property type="match status" value="1"/>
</dbReference>
<keyword evidence="3" id="KW-1185">Reference proteome</keyword>
<comment type="caution">
    <text evidence="2">The sequence shown here is derived from an EMBL/GenBank/DDBJ whole genome shotgun (WGS) entry which is preliminary data.</text>
</comment>
<evidence type="ECO:0000313" key="3">
    <source>
        <dbReference type="Proteomes" id="UP001236507"/>
    </source>
</evidence>
<dbReference type="Pfam" id="PF20256">
    <property type="entry name" value="MoCoBD_2"/>
    <property type="match status" value="2"/>
</dbReference>